<feature type="transmembrane region" description="Helical" evidence="7">
    <location>
        <begin position="161"/>
        <end position="181"/>
    </location>
</feature>
<proteinExistence type="predicted"/>
<dbReference type="PROSITE" id="PS50929">
    <property type="entry name" value="ABC_TM1F"/>
    <property type="match status" value="1"/>
</dbReference>
<feature type="transmembrane region" description="Helical" evidence="7">
    <location>
        <begin position="137"/>
        <end position="155"/>
    </location>
</feature>
<dbReference type="PANTHER" id="PTHR24221:SF261">
    <property type="entry name" value="GLUTATHIONE_L-CYSTEINE TRANSPORT SYSTEM ATP-BINDING_PERMEASE PROTEIN CYDD"/>
    <property type="match status" value="1"/>
</dbReference>
<dbReference type="GO" id="GO:0034040">
    <property type="term" value="F:ATPase-coupled lipid transmembrane transporter activity"/>
    <property type="evidence" value="ECO:0007669"/>
    <property type="project" value="TreeGrafter"/>
</dbReference>
<dbReference type="PANTHER" id="PTHR24221">
    <property type="entry name" value="ATP-BINDING CASSETTE SUB-FAMILY B"/>
    <property type="match status" value="1"/>
</dbReference>
<reference evidence="11" key="1">
    <citation type="submission" date="2015-09" db="EMBL/GenBank/DDBJ databases">
        <authorList>
            <person name="Rodrigo-Torres Lidia"/>
            <person name="Arahal R.David."/>
        </authorList>
    </citation>
    <scope>NUCLEOTIDE SEQUENCE [LARGE SCALE GENOMIC DNA]</scope>
    <source>
        <strain evidence="11">CECT 7735</strain>
    </source>
</reference>
<dbReference type="GO" id="GO:0140359">
    <property type="term" value="F:ABC-type transporter activity"/>
    <property type="evidence" value="ECO:0007669"/>
    <property type="project" value="InterPro"/>
</dbReference>
<dbReference type="Gene3D" id="1.20.1560.10">
    <property type="entry name" value="ABC transporter type 1, transmembrane domain"/>
    <property type="match status" value="1"/>
</dbReference>
<dbReference type="AlphaFoldDB" id="A0A0P1I1J3"/>
<dbReference type="InterPro" id="IPR017871">
    <property type="entry name" value="ABC_transporter-like_CS"/>
</dbReference>
<dbReference type="InterPro" id="IPR003439">
    <property type="entry name" value="ABC_transporter-like_ATP-bd"/>
</dbReference>
<dbReference type="InterPro" id="IPR039421">
    <property type="entry name" value="Type_1_exporter"/>
</dbReference>
<dbReference type="EMBL" id="CYTW01000001">
    <property type="protein sequence ID" value="CUJ84754.1"/>
    <property type="molecule type" value="Genomic_DNA"/>
</dbReference>
<name>A0A0P1I1J3_9RHOB</name>
<keyword evidence="2 7" id="KW-0812">Transmembrane</keyword>
<dbReference type="InterPro" id="IPR003593">
    <property type="entry name" value="AAA+_ATPase"/>
</dbReference>
<sequence>MKRPKTEKTAVQQRIDEASKPGLRAASRLLVLASLMWPVQAAAAAVLVDRWANGEVDGAFVAVAFFILAGFARAALDHRAGGILFRTADAVIAVERHTLLSREARRATQIVSSAELAALVSQKLPMLVPYLTRFKPAMARVRIVPFLLLLIVFWFSWIAGLILLVAGPLIPVFMALIGIAAREASNRQMVEIGDMNRLLMDRLSALADIRLLDATSRAEDDFATRAEGLRARTMAVLRVAFLSSTVLELFSAIGVAMVAVYVGFSLLGEIPFGAWDSGLTLAEGVFLLLIAPEFFQPLRDMAAAWHDRAGALSVLDEMSRLESTTGRQIPGEGDKAAVLTGAAVVNTRKVQVMRGDQAVDLPDLTLHPGEAVALTGKSGAGKTSCLMALAGLIPVENGEINVAGVALSDETADAWRTRVAFIPQLVHLPDVTLRGFIDPDETGVDPTKALNAAQASHVVAALPDGLETRLGETGAGVSGGEARRLLLARAIYRGSEVIFADEPTADLDADTTAKLVEMLRGLANRGAIVLVATHDPDVIGQMDRSISVEVMA</sequence>
<feature type="domain" description="ABC transmembrane type-1" evidence="9">
    <location>
        <begin position="143"/>
        <end position="310"/>
    </location>
</feature>
<dbReference type="SMART" id="SM00382">
    <property type="entry name" value="AAA"/>
    <property type="match status" value="1"/>
</dbReference>
<evidence type="ECO:0000256" key="3">
    <source>
        <dbReference type="ARBA" id="ARBA00022741"/>
    </source>
</evidence>
<gene>
    <name evidence="10" type="primary">cydD</name>
    <name evidence="10" type="ORF">PH7735_00409</name>
</gene>
<dbReference type="CDD" id="cd18584">
    <property type="entry name" value="ABC_6TM_AarD_CydD"/>
    <property type="match status" value="1"/>
</dbReference>
<feature type="domain" description="ABC transporter" evidence="8">
    <location>
        <begin position="342"/>
        <end position="552"/>
    </location>
</feature>
<evidence type="ECO:0000256" key="1">
    <source>
        <dbReference type="ARBA" id="ARBA00004651"/>
    </source>
</evidence>
<protein>
    <submittedName>
        <fullName evidence="10">ATP-binding/permease protein CydD</fullName>
    </submittedName>
</protein>
<dbReference type="GO" id="GO:0005886">
    <property type="term" value="C:plasma membrane"/>
    <property type="evidence" value="ECO:0007669"/>
    <property type="project" value="UniProtKB-SubCell"/>
</dbReference>
<keyword evidence="11" id="KW-1185">Reference proteome</keyword>
<feature type="transmembrane region" description="Helical" evidence="7">
    <location>
        <begin position="29"/>
        <end position="47"/>
    </location>
</feature>
<evidence type="ECO:0000256" key="5">
    <source>
        <dbReference type="ARBA" id="ARBA00022989"/>
    </source>
</evidence>
<accession>A0A0P1I1J3</accession>
<keyword evidence="5 7" id="KW-1133">Transmembrane helix</keyword>
<dbReference type="InterPro" id="IPR036640">
    <property type="entry name" value="ABC1_TM_sf"/>
</dbReference>
<dbReference type="InterPro" id="IPR011527">
    <property type="entry name" value="ABC1_TM_dom"/>
</dbReference>
<dbReference type="Pfam" id="PF00005">
    <property type="entry name" value="ABC_tran"/>
    <property type="match status" value="1"/>
</dbReference>
<dbReference type="STRING" id="1715693.PH7735_00409"/>
<comment type="subcellular location">
    <subcellularLocation>
        <location evidence="1">Cell membrane</location>
        <topology evidence="1">Multi-pass membrane protein</topology>
    </subcellularLocation>
</comment>
<evidence type="ECO:0000256" key="2">
    <source>
        <dbReference type="ARBA" id="ARBA00022692"/>
    </source>
</evidence>
<evidence type="ECO:0000259" key="9">
    <source>
        <dbReference type="PROSITE" id="PS50929"/>
    </source>
</evidence>
<keyword evidence="6 7" id="KW-0472">Membrane</keyword>
<feature type="transmembrane region" description="Helical" evidence="7">
    <location>
        <begin position="59"/>
        <end position="76"/>
    </location>
</feature>
<dbReference type="SUPFAM" id="SSF90123">
    <property type="entry name" value="ABC transporter transmembrane region"/>
    <property type="match status" value="1"/>
</dbReference>
<dbReference type="PROSITE" id="PS00211">
    <property type="entry name" value="ABC_TRANSPORTER_1"/>
    <property type="match status" value="1"/>
</dbReference>
<dbReference type="Pfam" id="PF00664">
    <property type="entry name" value="ABC_membrane"/>
    <property type="match status" value="1"/>
</dbReference>
<evidence type="ECO:0000256" key="4">
    <source>
        <dbReference type="ARBA" id="ARBA00022840"/>
    </source>
</evidence>
<dbReference type="Gene3D" id="3.40.50.300">
    <property type="entry name" value="P-loop containing nucleotide triphosphate hydrolases"/>
    <property type="match status" value="1"/>
</dbReference>
<evidence type="ECO:0000313" key="10">
    <source>
        <dbReference type="EMBL" id="CUJ84754.1"/>
    </source>
</evidence>
<evidence type="ECO:0000313" key="11">
    <source>
        <dbReference type="Proteomes" id="UP000051870"/>
    </source>
</evidence>
<organism evidence="10 11">
    <name type="scientific">Shimia thalassica</name>
    <dbReference type="NCBI Taxonomy" id="1715693"/>
    <lineage>
        <taxon>Bacteria</taxon>
        <taxon>Pseudomonadati</taxon>
        <taxon>Pseudomonadota</taxon>
        <taxon>Alphaproteobacteria</taxon>
        <taxon>Rhodobacterales</taxon>
        <taxon>Roseobacteraceae</taxon>
    </lineage>
</organism>
<dbReference type="SUPFAM" id="SSF52540">
    <property type="entry name" value="P-loop containing nucleoside triphosphate hydrolases"/>
    <property type="match status" value="1"/>
</dbReference>
<evidence type="ECO:0000256" key="6">
    <source>
        <dbReference type="ARBA" id="ARBA00023136"/>
    </source>
</evidence>
<evidence type="ECO:0000256" key="7">
    <source>
        <dbReference type="SAM" id="Phobius"/>
    </source>
</evidence>
<dbReference type="RefSeq" id="WP_058309655.1">
    <property type="nucleotide sequence ID" value="NZ_CYTW01000001.1"/>
</dbReference>
<feature type="transmembrane region" description="Helical" evidence="7">
    <location>
        <begin position="239"/>
        <end position="264"/>
    </location>
</feature>
<dbReference type="PROSITE" id="PS50893">
    <property type="entry name" value="ABC_TRANSPORTER_2"/>
    <property type="match status" value="1"/>
</dbReference>
<keyword evidence="3" id="KW-0547">Nucleotide-binding</keyword>
<dbReference type="GO" id="GO:0005524">
    <property type="term" value="F:ATP binding"/>
    <property type="evidence" value="ECO:0007669"/>
    <property type="project" value="UniProtKB-KW"/>
</dbReference>
<dbReference type="GeneID" id="83879495"/>
<evidence type="ECO:0000259" key="8">
    <source>
        <dbReference type="PROSITE" id="PS50893"/>
    </source>
</evidence>
<keyword evidence="4 10" id="KW-0067">ATP-binding</keyword>
<dbReference type="InterPro" id="IPR027417">
    <property type="entry name" value="P-loop_NTPase"/>
</dbReference>
<dbReference type="Proteomes" id="UP000051870">
    <property type="component" value="Unassembled WGS sequence"/>
</dbReference>
<dbReference type="GO" id="GO:0016887">
    <property type="term" value="F:ATP hydrolysis activity"/>
    <property type="evidence" value="ECO:0007669"/>
    <property type="project" value="InterPro"/>
</dbReference>